<evidence type="ECO:0000259" key="3">
    <source>
        <dbReference type="Pfam" id="PF07364"/>
    </source>
</evidence>
<dbReference type="InterPro" id="IPR010799">
    <property type="entry name" value="MlrC_C"/>
</dbReference>
<dbReference type="Pfam" id="PF07364">
    <property type="entry name" value="DUF1485"/>
    <property type="match status" value="1"/>
</dbReference>
<organism evidence="4 5">
    <name type="scientific">Microvirga brassicacearum</name>
    <dbReference type="NCBI Taxonomy" id="2580413"/>
    <lineage>
        <taxon>Bacteria</taxon>
        <taxon>Pseudomonadati</taxon>
        <taxon>Pseudomonadota</taxon>
        <taxon>Alphaproteobacteria</taxon>
        <taxon>Hyphomicrobiales</taxon>
        <taxon>Methylobacteriaceae</taxon>
        <taxon>Microvirga</taxon>
    </lineage>
</organism>
<feature type="domain" description="Microcystin LR degradation protein MlrC C-terminal" evidence="2">
    <location>
        <begin position="299"/>
        <end position="471"/>
    </location>
</feature>
<feature type="domain" description="Microcystin LR degradation protein MlrC N-terminal" evidence="3">
    <location>
        <begin position="3"/>
        <end position="289"/>
    </location>
</feature>
<comment type="caution">
    <text evidence="4">The sequence shown here is derived from an EMBL/GenBank/DDBJ whole genome shotgun (WGS) entry which is preliminary data.</text>
</comment>
<protein>
    <recommendedName>
        <fullName evidence="1">Microcystinase C</fullName>
        <shortName evidence="1">MlrC</shortName>
    </recommendedName>
</protein>
<proteinExistence type="inferred from homology"/>
<evidence type="ECO:0000256" key="1">
    <source>
        <dbReference type="PIRNR" id="PIRNR012702"/>
    </source>
</evidence>
<keyword evidence="1" id="KW-0378">Hydrolase</keyword>
<dbReference type="Proteomes" id="UP000325684">
    <property type="component" value="Unassembled WGS sequence"/>
</dbReference>
<comment type="similarity">
    <text evidence="1">Belongs to the peptidase M81 family.</text>
</comment>
<evidence type="ECO:0000313" key="5">
    <source>
        <dbReference type="Proteomes" id="UP000325684"/>
    </source>
</evidence>
<dbReference type="GO" id="GO:0008237">
    <property type="term" value="F:metallopeptidase activity"/>
    <property type="evidence" value="ECO:0007669"/>
    <property type="project" value="UniProtKB-KW"/>
</dbReference>
<keyword evidence="5" id="KW-1185">Reference proteome</keyword>
<evidence type="ECO:0000313" key="4">
    <source>
        <dbReference type="EMBL" id="KAB0266746.1"/>
    </source>
</evidence>
<comment type="function">
    <text evidence="1">Involved in peptidolytic degradation of cyclic heptapeptide hepatotoxin microcystin (MC).</text>
</comment>
<dbReference type="EMBL" id="VCMV01000017">
    <property type="protein sequence ID" value="KAB0266746.1"/>
    <property type="molecule type" value="Genomic_DNA"/>
</dbReference>
<dbReference type="PIRSF" id="PIRSF012702">
    <property type="entry name" value="UCP012702"/>
    <property type="match status" value="1"/>
</dbReference>
<evidence type="ECO:0000259" key="2">
    <source>
        <dbReference type="Pfam" id="PF07171"/>
    </source>
</evidence>
<dbReference type="GO" id="GO:0006508">
    <property type="term" value="P:proteolysis"/>
    <property type="evidence" value="ECO:0007669"/>
    <property type="project" value="UniProtKB-KW"/>
</dbReference>
<dbReference type="GO" id="GO:0046872">
    <property type="term" value="F:metal ion binding"/>
    <property type="evidence" value="ECO:0007669"/>
    <property type="project" value="UniProtKB-KW"/>
</dbReference>
<dbReference type="RefSeq" id="WP_150944960.1">
    <property type="nucleotide sequence ID" value="NZ_VCMV01000017.1"/>
</dbReference>
<dbReference type="OrthoDB" id="9782658at2"/>
<comment type="cofactor">
    <cofactor evidence="1">
        <name>Zn(2+)</name>
        <dbReference type="ChEBI" id="CHEBI:29105"/>
    </cofactor>
    <text evidence="1">Binds 1 zinc ion per subunit.</text>
</comment>
<sequence length="503" mass="54608">MPRILIAECMQEISSFNPLPSRYENFHIERGDELYGRRGLNTSIGGALAVFEAQPDISIVPAISAHAGSAGLLAADAWQKLSREILDAVRDSVDGLDGIYVSLHGAMGAEGELDPEGNLLTEIRRMAGPDVPIVVSLDLHGILTDRMLRQIDGLAIYHTYPHVDFADTGERAARLLLQLMRGGIKPIIARVVIPALVRGDELITRTGCYGDLIGECRRIERDGTAMAAGIMIGNPFTDVPELCSQVLVMTNGDVGAAEREATRIAEEFWPQRFRMQGKLISLDRAIAQAASIDGPVIFTDAADATSSGATGDSNVILRALRDARYGKRVLAQIVDPSAAEAAHRAGVGAIIEVDLGGYFDKRRFAPMRVRAKVRLLSDGQSRLETMKTPLDAGPTAVLTFGNFTVVVFSNSISLFDRAMYYANGLNPVDFDLIVVKSPHTEHHMYDGWVAKNFNVDAPGSTSANLKSLGHTICARPIYPLDEGVTFEPNAVIYDRSLTNHQSR</sequence>
<keyword evidence="1" id="KW-0482">Metalloprotease</keyword>
<reference evidence="4 5" key="1">
    <citation type="journal article" date="2019" name="Microorganisms">
        <title>Genome Insights into the Novel Species Microvirga brassicacearum, a Rapeseed Endophyte with Biotechnological Potential.</title>
        <authorList>
            <person name="Jimenez-Gomez A."/>
            <person name="Saati-Santamaria Z."/>
            <person name="Igual J.M."/>
            <person name="Rivas R."/>
            <person name="Mateos P.F."/>
            <person name="Garcia-Fraile P."/>
        </authorList>
    </citation>
    <scope>NUCLEOTIDE SEQUENCE [LARGE SCALE GENOMIC DNA]</scope>
    <source>
        <strain evidence="4 5">CDVBN77</strain>
    </source>
</reference>
<dbReference type="InterPro" id="IPR015995">
    <property type="entry name" value="MlrC_N"/>
</dbReference>
<keyword evidence="1" id="KW-0645">Protease</keyword>
<name>A0A5N3PAG1_9HYPH</name>
<keyword evidence="1" id="KW-0479">Metal-binding</keyword>
<dbReference type="InterPro" id="IPR009197">
    <property type="entry name" value="MlrC"/>
</dbReference>
<accession>A0A5N3PAG1</accession>
<dbReference type="AlphaFoldDB" id="A0A5N3PAG1"/>
<dbReference type="Pfam" id="PF07171">
    <property type="entry name" value="MlrC_C"/>
    <property type="match status" value="1"/>
</dbReference>
<gene>
    <name evidence="4" type="ORF">FEZ63_12705</name>
</gene>